<reference evidence="2" key="1">
    <citation type="submission" date="2023-02" db="EMBL/GenBank/DDBJ databases">
        <title>Genome of toxic invasive species Heracleum sosnowskyi carries increased number of genes despite the absence of recent whole-genome duplications.</title>
        <authorList>
            <person name="Schelkunov M."/>
            <person name="Shtratnikova V."/>
            <person name="Makarenko M."/>
            <person name="Klepikova A."/>
            <person name="Omelchenko D."/>
            <person name="Novikova G."/>
            <person name="Obukhova E."/>
            <person name="Bogdanov V."/>
            <person name="Penin A."/>
            <person name="Logacheva M."/>
        </authorList>
    </citation>
    <scope>NUCLEOTIDE SEQUENCE</scope>
    <source>
        <strain evidence="2">Hsosn_3</strain>
        <tissue evidence="2">Leaf</tissue>
    </source>
</reference>
<dbReference type="AlphaFoldDB" id="A0AAD8MQK9"/>
<feature type="compositionally biased region" description="Polar residues" evidence="1">
    <location>
        <begin position="1"/>
        <end position="10"/>
    </location>
</feature>
<feature type="region of interest" description="Disordered" evidence="1">
    <location>
        <begin position="1"/>
        <end position="26"/>
    </location>
</feature>
<comment type="caution">
    <text evidence="2">The sequence shown here is derived from an EMBL/GenBank/DDBJ whole genome shotgun (WGS) entry which is preliminary data.</text>
</comment>
<dbReference type="Proteomes" id="UP001237642">
    <property type="component" value="Unassembled WGS sequence"/>
</dbReference>
<reference evidence="2" key="2">
    <citation type="submission" date="2023-05" db="EMBL/GenBank/DDBJ databases">
        <authorList>
            <person name="Schelkunov M.I."/>
        </authorList>
    </citation>
    <scope>NUCLEOTIDE SEQUENCE</scope>
    <source>
        <strain evidence="2">Hsosn_3</strain>
        <tissue evidence="2">Leaf</tissue>
    </source>
</reference>
<evidence type="ECO:0000313" key="3">
    <source>
        <dbReference type="Proteomes" id="UP001237642"/>
    </source>
</evidence>
<protein>
    <submittedName>
        <fullName evidence="2">Uncharacterized protein</fullName>
    </submittedName>
</protein>
<sequence>MDTKNSYQQTKPDEVAPESGMEEEEDEIFLRQKVTLATSSPISTQGKEHRKNCGIKNENMQVSERHQSDEAVKVNEGFGTSSNTDIYQRNAGKGFHWLDQCHVLDQKSAHVCSKINGNPSSVGALCHEHHSDANEGKVTKERPAVLKLELESWNSNYLYGLWFELYFP</sequence>
<name>A0AAD8MQK9_9APIA</name>
<dbReference type="EMBL" id="JAUIZM010000006">
    <property type="protein sequence ID" value="KAK1380253.1"/>
    <property type="molecule type" value="Genomic_DNA"/>
</dbReference>
<evidence type="ECO:0000313" key="2">
    <source>
        <dbReference type="EMBL" id="KAK1380253.1"/>
    </source>
</evidence>
<gene>
    <name evidence="2" type="ORF">POM88_026997</name>
</gene>
<organism evidence="2 3">
    <name type="scientific">Heracleum sosnowskyi</name>
    <dbReference type="NCBI Taxonomy" id="360622"/>
    <lineage>
        <taxon>Eukaryota</taxon>
        <taxon>Viridiplantae</taxon>
        <taxon>Streptophyta</taxon>
        <taxon>Embryophyta</taxon>
        <taxon>Tracheophyta</taxon>
        <taxon>Spermatophyta</taxon>
        <taxon>Magnoliopsida</taxon>
        <taxon>eudicotyledons</taxon>
        <taxon>Gunneridae</taxon>
        <taxon>Pentapetalae</taxon>
        <taxon>asterids</taxon>
        <taxon>campanulids</taxon>
        <taxon>Apiales</taxon>
        <taxon>Apiaceae</taxon>
        <taxon>Apioideae</taxon>
        <taxon>apioid superclade</taxon>
        <taxon>Tordylieae</taxon>
        <taxon>Tordyliinae</taxon>
        <taxon>Heracleum</taxon>
    </lineage>
</organism>
<keyword evidence="3" id="KW-1185">Reference proteome</keyword>
<accession>A0AAD8MQK9</accession>
<evidence type="ECO:0000256" key="1">
    <source>
        <dbReference type="SAM" id="MobiDB-lite"/>
    </source>
</evidence>
<proteinExistence type="predicted"/>